<keyword evidence="3" id="KW-1185">Reference proteome</keyword>
<name>A0A9P1BM59_9DINO</name>
<reference evidence="1" key="1">
    <citation type="submission" date="2022-10" db="EMBL/GenBank/DDBJ databases">
        <authorList>
            <person name="Chen Y."/>
            <person name="Dougan E. K."/>
            <person name="Chan C."/>
            <person name="Rhodes N."/>
            <person name="Thang M."/>
        </authorList>
    </citation>
    <scope>NUCLEOTIDE SEQUENCE</scope>
</reference>
<dbReference type="OrthoDB" id="434319at2759"/>
<evidence type="ECO:0000313" key="2">
    <source>
        <dbReference type="EMBL" id="CAL1129259.1"/>
    </source>
</evidence>
<evidence type="ECO:0000313" key="1">
    <source>
        <dbReference type="EMBL" id="CAI3975884.1"/>
    </source>
</evidence>
<dbReference type="EMBL" id="CAMXCT030000229">
    <property type="protein sequence ID" value="CAL4763196.1"/>
    <property type="molecule type" value="Genomic_DNA"/>
</dbReference>
<protein>
    <submittedName>
        <fullName evidence="1">Uncharacterized protein</fullName>
    </submittedName>
</protein>
<reference evidence="2" key="2">
    <citation type="submission" date="2024-04" db="EMBL/GenBank/DDBJ databases">
        <authorList>
            <person name="Chen Y."/>
            <person name="Shah S."/>
            <person name="Dougan E. K."/>
            <person name="Thang M."/>
            <person name="Chan C."/>
        </authorList>
    </citation>
    <scope>NUCLEOTIDE SEQUENCE [LARGE SCALE GENOMIC DNA]</scope>
</reference>
<evidence type="ECO:0000313" key="3">
    <source>
        <dbReference type="Proteomes" id="UP001152797"/>
    </source>
</evidence>
<dbReference type="Proteomes" id="UP001152797">
    <property type="component" value="Unassembled WGS sequence"/>
</dbReference>
<gene>
    <name evidence="1" type="ORF">C1SCF055_LOCUS4157</name>
</gene>
<proteinExistence type="predicted"/>
<dbReference type="EMBL" id="CAMXCT010000229">
    <property type="protein sequence ID" value="CAI3975884.1"/>
    <property type="molecule type" value="Genomic_DNA"/>
</dbReference>
<organism evidence="1">
    <name type="scientific">Cladocopium goreaui</name>
    <dbReference type="NCBI Taxonomy" id="2562237"/>
    <lineage>
        <taxon>Eukaryota</taxon>
        <taxon>Sar</taxon>
        <taxon>Alveolata</taxon>
        <taxon>Dinophyceae</taxon>
        <taxon>Suessiales</taxon>
        <taxon>Symbiodiniaceae</taxon>
        <taxon>Cladocopium</taxon>
    </lineage>
</organism>
<accession>A0A9P1BM59</accession>
<dbReference type="AlphaFoldDB" id="A0A9P1BM59"/>
<sequence>MAPLFSVPLLQKSFAGNGFHGARRWYTPRSRRNWSLQHHRIRIPRPMVDRFDLSRVQPQKEWWRERRIAPATFFGFPDVTKAGLRGGSVYVEQMDAVTLAVLTDKCVQEDVWDPEIWMKFAWRAQQLCARTHEPDLCYIFRAFARADWFDQNLLTTYLGRLHRRLPMFQLPDVAVLLEAFANPRFRQGEYLHRSLTHMGLLLQHRDDASVEDLAKTCIALRDLYPQPEEISTEVKAGLQLLGEALLLRELSELTPSQAVHVLHCMTHWRLVNTEQQTSNAPADLSWTLARELKGKLRNAGKEKPEDLAVLAEAMFTGGIRHEELWEELVTNLEFEMHRLPASFAASAAYAASRFGHRGAKLYSNAGRRLGEEAPKMSPMDCAYAAGAFLRGPASVAEKVLRGAIGERILELGFGSFDPEALTLMLNSLSRAEPGVWGVETMASSLLQEIHSRLHELDADQLTSIVRSLGHLQPEVPEVLKQVLDHCQLKVEDAGGISPRSLARLCQGIAMQPSTTLPDASERLVSLIPQVRRALEAKPTAVSTAQIFWSYSRCSFDERDAVLKDADTRLTERAIDLTADLLLNLVEAMEAIGRTGWSPSEALVQKAWKFSLGVSAPRKVRCSFWCGLGVLAWCRFSSHFGWFRVGDSVALQLQVGSGAICASSLVGLESV</sequence>
<dbReference type="EMBL" id="CAMXCT020000229">
    <property type="protein sequence ID" value="CAL1129259.1"/>
    <property type="molecule type" value="Genomic_DNA"/>
</dbReference>
<comment type="caution">
    <text evidence="1">The sequence shown here is derived from an EMBL/GenBank/DDBJ whole genome shotgun (WGS) entry which is preliminary data.</text>
</comment>